<evidence type="ECO:0000256" key="1">
    <source>
        <dbReference type="SAM" id="MobiDB-lite"/>
    </source>
</evidence>
<dbReference type="GO" id="GO:0016787">
    <property type="term" value="F:hydrolase activity"/>
    <property type="evidence" value="ECO:0007669"/>
    <property type="project" value="UniProtKB-KW"/>
</dbReference>
<dbReference type="InterPro" id="IPR013320">
    <property type="entry name" value="ConA-like_dom_sf"/>
</dbReference>
<evidence type="ECO:0000313" key="3">
    <source>
        <dbReference type="Proteomes" id="UP000030151"/>
    </source>
</evidence>
<proteinExistence type="predicted"/>
<dbReference type="HOGENOM" id="CLU_1855761_0_0_1"/>
<protein>
    <submittedName>
        <fullName evidence="2">Glycoside hydrolase family 16-like protein</fullName>
    </submittedName>
</protein>
<keyword evidence="2" id="KW-0378">Hydrolase</keyword>
<dbReference type="EMBL" id="JELW01000026">
    <property type="protein sequence ID" value="EXU98481.1"/>
    <property type="molecule type" value="Genomic_DNA"/>
</dbReference>
<dbReference type="Proteomes" id="UP000030151">
    <property type="component" value="Unassembled WGS sequence"/>
</dbReference>
<dbReference type="AlphaFoldDB" id="A0A0A1UR63"/>
<name>A0A0A1UR63_9HYPO</name>
<accession>A0A0A1UR63</accession>
<feature type="region of interest" description="Disordered" evidence="1">
    <location>
        <begin position="37"/>
        <end position="63"/>
    </location>
</feature>
<dbReference type="Gene3D" id="2.60.120.200">
    <property type="match status" value="1"/>
</dbReference>
<sequence length="138" mass="14325">MLALHASPSWEIDMTESLNGEPRNLHVAHCGINPGGPCNEPSGVSSMSESVDRRAGGNDTESMTWAIDGVPKWTLRQSDLGDAGAWQVLAADGKMVLFKVAVGGAFADAVAGFKTPTNETVGGRGAAMEGDYVAVYAS</sequence>
<reference evidence="2 3" key="1">
    <citation type="submission" date="2014-02" db="EMBL/GenBank/DDBJ databases">
        <title>The genome sequence of the entomopathogenic fungus Metarhizium robertsii ARSEF 2575.</title>
        <authorList>
            <person name="Giuliano Garisto Donzelli B."/>
            <person name="Roe B.A."/>
            <person name="Macmil S.L."/>
            <person name="Krasnoff S.B."/>
            <person name="Gibson D.M."/>
        </authorList>
    </citation>
    <scope>NUCLEOTIDE SEQUENCE [LARGE SCALE GENOMIC DNA]</scope>
    <source>
        <strain evidence="2 3">ARSEF 2575</strain>
    </source>
</reference>
<comment type="caution">
    <text evidence="2">The sequence shown here is derived from an EMBL/GenBank/DDBJ whole genome shotgun (WGS) entry which is preliminary data.</text>
</comment>
<dbReference type="SUPFAM" id="SSF49899">
    <property type="entry name" value="Concanavalin A-like lectins/glucanases"/>
    <property type="match status" value="1"/>
</dbReference>
<gene>
    <name evidence="2" type="ORF">X797_008428</name>
</gene>
<evidence type="ECO:0000313" key="2">
    <source>
        <dbReference type="EMBL" id="EXU98481.1"/>
    </source>
</evidence>
<organism evidence="2 3">
    <name type="scientific">Metarhizium robertsii</name>
    <dbReference type="NCBI Taxonomy" id="568076"/>
    <lineage>
        <taxon>Eukaryota</taxon>
        <taxon>Fungi</taxon>
        <taxon>Dikarya</taxon>
        <taxon>Ascomycota</taxon>
        <taxon>Pezizomycotina</taxon>
        <taxon>Sordariomycetes</taxon>
        <taxon>Hypocreomycetidae</taxon>
        <taxon>Hypocreales</taxon>
        <taxon>Clavicipitaceae</taxon>
        <taxon>Metarhizium</taxon>
    </lineage>
</organism>